<organism evidence="2 3">
    <name type="scientific">Symbiodinium natans</name>
    <dbReference type="NCBI Taxonomy" id="878477"/>
    <lineage>
        <taxon>Eukaryota</taxon>
        <taxon>Sar</taxon>
        <taxon>Alveolata</taxon>
        <taxon>Dinophyceae</taxon>
        <taxon>Suessiales</taxon>
        <taxon>Symbiodiniaceae</taxon>
        <taxon>Symbiodinium</taxon>
    </lineage>
</organism>
<dbReference type="EMBL" id="CAJNDS010002121">
    <property type="protein sequence ID" value="CAE7338948.1"/>
    <property type="molecule type" value="Genomic_DNA"/>
</dbReference>
<dbReference type="Proteomes" id="UP000604046">
    <property type="component" value="Unassembled WGS sequence"/>
</dbReference>
<accession>A0A812P3V7</accession>
<proteinExistence type="predicted"/>
<gene>
    <name evidence="2" type="primary">HERC1</name>
    <name evidence="2" type="ORF">SNAT2548_LOCUS17740</name>
</gene>
<sequence length="384" mass="41820">MSISVGVALLSGRSSNFEVSPDTRLDELKRRAESALGLHGTLLAPSGRNLDGQGTVSAAQLQTGDQLTLLTRPVAPLDAGKLEKLGIPNPELGPGKSEKLGMPNPEFRNDGGELAKLWRFRGSRFVYVTPTITWVAGVHVGIRIDLFNATALSLRNVGIQLGVSRPTRMGERVGKEGKPWHYPDGLLKPLGSPNIEAITSRSSATLWRDLYLHFPPKPLSLALTLSYTKVLLESSSGLTPMSTPVANSAAEDVWSDDEEGGDRFHFACFPVSMGLSTYFRPFLGFDFPEKVPLPPPLLLASCSQSKTQSAKDLQLPEDWTLRGFHCLSGPGARCLAGIACDNETLLCFILRHSRDSPSLEIRSNNEWLIQAVCDNLMFWILADA</sequence>
<evidence type="ECO:0000313" key="3">
    <source>
        <dbReference type="Proteomes" id="UP000604046"/>
    </source>
</evidence>
<keyword evidence="3" id="KW-1185">Reference proteome</keyword>
<evidence type="ECO:0000313" key="2">
    <source>
        <dbReference type="EMBL" id="CAE7338948.1"/>
    </source>
</evidence>
<name>A0A812P3V7_9DINO</name>
<feature type="region of interest" description="Disordered" evidence="1">
    <location>
        <begin position="83"/>
        <end position="104"/>
    </location>
</feature>
<comment type="caution">
    <text evidence="2">The sequence shown here is derived from an EMBL/GenBank/DDBJ whole genome shotgun (WGS) entry which is preliminary data.</text>
</comment>
<dbReference type="AlphaFoldDB" id="A0A812P3V7"/>
<evidence type="ECO:0000256" key="1">
    <source>
        <dbReference type="SAM" id="MobiDB-lite"/>
    </source>
</evidence>
<reference evidence="2" key="1">
    <citation type="submission" date="2021-02" db="EMBL/GenBank/DDBJ databases">
        <authorList>
            <person name="Dougan E. K."/>
            <person name="Rhodes N."/>
            <person name="Thang M."/>
            <person name="Chan C."/>
        </authorList>
    </citation>
    <scope>NUCLEOTIDE SEQUENCE</scope>
</reference>
<protein>
    <submittedName>
        <fullName evidence="2">HERC1 protein</fullName>
    </submittedName>
</protein>
<dbReference type="OrthoDB" id="449058at2759"/>